<keyword evidence="2" id="KW-0391">Immunity</keyword>
<dbReference type="PANTHER" id="PTHR46051:SF1">
    <property type="entry name" value="INOSITOL POLYPHOSPHATE-RELATED PHOSPHATASE DOMAIN-CONTAINING PROTEIN"/>
    <property type="match status" value="1"/>
</dbReference>
<evidence type="ECO:0000313" key="8">
    <source>
        <dbReference type="Proteomes" id="UP000824782"/>
    </source>
</evidence>
<dbReference type="SMART" id="SM00252">
    <property type="entry name" value="SH2"/>
    <property type="match status" value="1"/>
</dbReference>
<dbReference type="InterPro" id="IPR000980">
    <property type="entry name" value="SH2"/>
</dbReference>
<dbReference type="AlphaFoldDB" id="A0AAV7CRT9"/>
<feature type="domain" description="SH2" evidence="6">
    <location>
        <begin position="5"/>
        <end position="75"/>
    </location>
</feature>
<keyword evidence="8" id="KW-1185">Reference proteome</keyword>
<dbReference type="GO" id="GO:0002250">
    <property type="term" value="P:adaptive immune response"/>
    <property type="evidence" value="ECO:0007669"/>
    <property type="project" value="UniProtKB-KW"/>
</dbReference>
<sequence>MDLPCYHGNISIKTCENLLLQKGKNGSYLLRDSESVPGALCLCILYGRLIYTYRIFPTVNGQYTIQPQDVLLHLN</sequence>
<dbReference type="EMBL" id="WNYA01000002">
    <property type="protein sequence ID" value="KAG8587271.1"/>
    <property type="molecule type" value="Genomic_DNA"/>
</dbReference>
<dbReference type="GO" id="GO:0050776">
    <property type="term" value="P:regulation of immune response"/>
    <property type="evidence" value="ECO:0007669"/>
    <property type="project" value="TreeGrafter"/>
</dbReference>
<dbReference type="PANTHER" id="PTHR46051">
    <property type="entry name" value="SH2 DOMAIN-CONTAINING PROTEIN"/>
    <property type="match status" value="1"/>
</dbReference>
<dbReference type="SUPFAM" id="SSF55550">
    <property type="entry name" value="SH2 domain"/>
    <property type="match status" value="1"/>
</dbReference>
<dbReference type="PROSITE" id="PS50001">
    <property type="entry name" value="SH2"/>
    <property type="match status" value="1"/>
</dbReference>
<organism evidence="7 8">
    <name type="scientific">Engystomops pustulosus</name>
    <name type="common">Tungara frog</name>
    <name type="synonym">Physalaemus pustulosus</name>
    <dbReference type="NCBI Taxonomy" id="76066"/>
    <lineage>
        <taxon>Eukaryota</taxon>
        <taxon>Metazoa</taxon>
        <taxon>Chordata</taxon>
        <taxon>Craniata</taxon>
        <taxon>Vertebrata</taxon>
        <taxon>Euteleostomi</taxon>
        <taxon>Amphibia</taxon>
        <taxon>Batrachia</taxon>
        <taxon>Anura</taxon>
        <taxon>Neobatrachia</taxon>
        <taxon>Hyloidea</taxon>
        <taxon>Leptodactylidae</taxon>
        <taxon>Leiuperinae</taxon>
        <taxon>Engystomops</taxon>
    </lineage>
</organism>
<dbReference type="GO" id="GO:0009966">
    <property type="term" value="P:regulation of signal transduction"/>
    <property type="evidence" value="ECO:0007669"/>
    <property type="project" value="TreeGrafter"/>
</dbReference>
<name>A0AAV7CRT9_ENGPU</name>
<keyword evidence="3 5" id="KW-0727">SH2 domain</keyword>
<dbReference type="Pfam" id="PF00017">
    <property type="entry name" value="SH2"/>
    <property type="match status" value="1"/>
</dbReference>
<evidence type="ECO:0000256" key="3">
    <source>
        <dbReference type="ARBA" id="ARBA00022999"/>
    </source>
</evidence>
<evidence type="ECO:0000259" key="6">
    <source>
        <dbReference type="PROSITE" id="PS50001"/>
    </source>
</evidence>
<proteinExistence type="predicted"/>
<evidence type="ECO:0000256" key="5">
    <source>
        <dbReference type="PROSITE-ProRule" id="PRU00191"/>
    </source>
</evidence>
<dbReference type="GO" id="GO:0045087">
    <property type="term" value="P:innate immune response"/>
    <property type="evidence" value="ECO:0007669"/>
    <property type="project" value="UniProtKB-KW"/>
</dbReference>
<evidence type="ECO:0000256" key="2">
    <source>
        <dbReference type="ARBA" id="ARBA00022859"/>
    </source>
</evidence>
<gene>
    <name evidence="7" type="ORF">GDO81_005619</name>
</gene>
<evidence type="ECO:0000313" key="7">
    <source>
        <dbReference type="EMBL" id="KAG8587271.1"/>
    </source>
</evidence>
<keyword evidence="1" id="KW-0399">Innate immunity</keyword>
<evidence type="ECO:0000256" key="4">
    <source>
        <dbReference type="ARBA" id="ARBA00023130"/>
    </source>
</evidence>
<evidence type="ECO:0000256" key="1">
    <source>
        <dbReference type="ARBA" id="ARBA00022588"/>
    </source>
</evidence>
<reference evidence="7" key="1">
    <citation type="thesis" date="2020" institute="ProQuest LLC" country="789 East Eisenhower Parkway, Ann Arbor, MI, USA">
        <title>Comparative Genomics and Chromosome Evolution.</title>
        <authorList>
            <person name="Mudd A.B."/>
        </authorList>
    </citation>
    <scope>NUCLEOTIDE SEQUENCE</scope>
    <source>
        <strain evidence="7">237g6f4</strain>
        <tissue evidence="7">Blood</tissue>
    </source>
</reference>
<accession>A0AAV7CRT9</accession>
<comment type="caution">
    <text evidence="7">The sequence shown here is derived from an EMBL/GenBank/DDBJ whole genome shotgun (WGS) entry which is preliminary data.</text>
</comment>
<dbReference type="Gene3D" id="3.30.505.10">
    <property type="entry name" value="SH2 domain"/>
    <property type="match status" value="1"/>
</dbReference>
<dbReference type="InterPro" id="IPR036860">
    <property type="entry name" value="SH2_dom_sf"/>
</dbReference>
<protein>
    <recommendedName>
        <fullName evidence="6">SH2 domain-containing protein</fullName>
    </recommendedName>
</protein>
<keyword evidence="4" id="KW-1064">Adaptive immunity</keyword>
<dbReference type="Proteomes" id="UP000824782">
    <property type="component" value="Unassembled WGS sequence"/>
</dbReference>